<evidence type="ECO:0000313" key="1">
    <source>
        <dbReference type="EMBL" id="GGY19698.1"/>
    </source>
</evidence>
<accession>A0ABQ2ZQD3</accession>
<sequence>MKTATIPSLRVESVLRRAAEEVLRDGESLSGFVESAVRAQIQQRQEQAAFIARGLASRDQAKATGVYFSSGAVLKKLEARLAKAKKASA</sequence>
<dbReference type="NCBIfam" id="NF041551">
    <property type="entry name" value="YlcI_YnfO_N"/>
    <property type="match status" value="1"/>
</dbReference>
<proteinExistence type="predicted"/>
<evidence type="ECO:0000313" key="2">
    <source>
        <dbReference type="Proteomes" id="UP000621898"/>
    </source>
</evidence>
<gene>
    <name evidence="1" type="ORF">GCM10008098_10090</name>
</gene>
<organism evidence="1 2">
    <name type="scientific">Rhodanobacter panaciterrae</name>
    <dbReference type="NCBI Taxonomy" id="490572"/>
    <lineage>
        <taxon>Bacteria</taxon>
        <taxon>Pseudomonadati</taxon>
        <taxon>Pseudomonadota</taxon>
        <taxon>Gammaproteobacteria</taxon>
        <taxon>Lysobacterales</taxon>
        <taxon>Rhodanobacteraceae</taxon>
        <taxon>Rhodanobacter</taxon>
    </lineage>
</organism>
<dbReference type="EMBL" id="BMXT01000001">
    <property type="protein sequence ID" value="GGY19698.1"/>
    <property type="molecule type" value="Genomic_DNA"/>
</dbReference>
<comment type="caution">
    <text evidence="1">The sequence shown here is derived from an EMBL/GenBank/DDBJ whole genome shotgun (WGS) entry which is preliminary data.</text>
</comment>
<name>A0ABQ2ZQD3_9GAMM</name>
<keyword evidence="2" id="KW-1185">Reference proteome</keyword>
<evidence type="ECO:0008006" key="3">
    <source>
        <dbReference type="Google" id="ProtNLM"/>
    </source>
</evidence>
<reference evidence="2" key="1">
    <citation type="journal article" date="2019" name="Int. J. Syst. Evol. Microbiol.">
        <title>The Global Catalogue of Microorganisms (GCM) 10K type strain sequencing project: providing services to taxonomists for standard genome sequencing and annotation.</title>
        <authorList>
            <consortium name="The Broad Institute Genomics Platform"/>
            <consortium name="The Broad Institute Genome Sequencing Center for Infectious Disease"/>
            <person name="Wu L."/>
            <person name="Ma J."/>
        </authorList>
    </citation>
    <scope>NUCLEOTIDE SEQUENCE [LARGE SCALE GENOMIC DNA]</scope>
    <source>
        <strain evidence="2">KCTC 22232</strain>
    </source>
</reference>
<dbReference type="Proteomes" id="UP000621898">
    <property type="component" value="Unassembled WGS sequence"/>
</dbReference>
<protein>
    <recommendedName>
        <fullName evidence="3">Prevent-host-death protein</fullName>
    </recommendedName>
</protein>